<dbReference type="EMBL" id="FWZT01000001">
    <property type="protein sequence ID" value="SME88104.1"/>
    <property type="molecule type" value="Genomic_DNA"/>
</dbReference>
<accession>A0A1Y6B504</accession>
<name>A0A1Y6B504_9BACT</name>
<sequence length="152" mass="17315">MDTDFILLVGCRDHRDLLRFPTDGGEFHGFQTKMERDANKLEEVLRAVKKALSLPSIDSVKVHTFIENGLQDASGRKFQLAIVEVESQAMQAPEEWQTLPIILRKMEKGPARLIYNKAMQVYAGAMTEDVAALEVDEEVRERLRKLEDEGKL</sequence>
<dbReference type="RefSeq" id="WP_132314757.1">
    <property type="nucleotide sequence ID" value="NZ_FWZT01000001.1"/>
</dbReference>
<reference evidence="2" key="1">
    <citation type="submission" date="2017-04" db="EMBL/GenBank/DDBJ databases">
        <authorList>
            <person name="Varghese N."/>
            <person name="Submissions S."/>
        </authorList>
    </citation>
    <scope>NUCLEOTIDE SEQUENCE [LARGE SCALE GENOMIC DNA]</scope>
    <source>
        <strain evidence="2">RKEM611</strain>
    </source>
</reference>
<dbReference type="Proteomes" id="UP000192907">
    <property type="component" value="Unassembled WGS sequence"/>
</dbReference>
<evidence type="ECO:0000313" key="2">
    <source>
        <dbReference type="Proteomes" id="UP000192907"/>
    </source>
</evidence>
<organism evidence="1 2">
    <name type="scientific">Pseudobacteriovorax antillogorgiicola</name>
    <dbReference type="NCBI Taxonomy" id="1513793"/>
    <lineage>
        <taxon>Bacteria</taxon>
        <taxon>Pseudomonadati</taxon>
        <taxon>Bdellovibrionota</taxon>
        <taxon>Oligoflexia</taxon>
        <taxon>Oligoflexales</taxon>
        <taxon>Pseudobacteriovoracaceae</taxon>
        <taxon>Pseudobacteriovorax</taxon>
    </lineage>
</organism>
<gene>
    <name evidence="1" type="ORF">SAMN06296036_101106</name>
</gene>
<proteinExistence type="predicted"/>
<protein>
    <submittedName>
        <fullName evidence="1">Uncharacterized protein</fullName>
    </submittedName>
</protein>
<dbReference type="STRING" id="1513793.SAMN06296036_101106"/>
<keyword evidence="2" id="KW-1185">Reference proteome</keyword>
<dbReference type="AlphaFoldDB" id="A0A1Y6B504"/>
<evidence type="ECO:0000313" key="1">
    <source>
        <dbReference type="EMBL" id="SME88104.1"/>
    </source>
</evidence>